<dbReference type="Proteomes" id="UP001634007">
    <property type="component" value="Unassembled WGS sequence"/>
</dbReference>
<evidence type="ECO:0000256" key="1">
    <source>
        <dbReference type="SAM" id="SignalP"/>
    </source>
</evidence>
<comment type="caution">
    <text evidence="3">The sequence shown here is derived from an EMBL/GenBank/DDBJ whole genome shotgun (WGS) entry which is preliminary data.</text>
</comment>
<dbReference type="PANTHER" id="PTHR46137:SF14">
    <property type="entry name" value="LRAT DOMAIN-CONTAINING PROTEIN"/>
    <property type="match status" value="1"/>
</dbReference>
<dbReference type="Pfam" id="PF04970">
    <property type="entry name" value="LRAT"/>
    <property type="match status" value="1"/>
</dbReference>
<dbReference type="InterPro" id="IPR007053">
    <property type="entry name" value="LRAT_dom"/>
</dbReference>
<feature type="chain" id="PRO_5044784284" description="LRAT domain-containing protein" evidence="1">
    <location>
        <begin position="18"/>
        <end position="185"/>
    </location>
</feature>
<dbReference type="Gene3D" id="3.90.1720.10">
    <property type="entry name" value="endopeptidase domain like (from Nostoc punctiforme)"/>
    <property type="match status" value="1"/>
</dbReference>
<dbReference type="SUPFAM" id="SSF54001">
    <property type="entry name" value="Cysteine proteinases"/>
    <property type="match status" value="1"/>
</dbReference>
<feature type="signal peptide" evidence="1">
    <location>
        <begin position="1"/>
        <end position="17"/>
    </location>
</feature>
<protein>
    <recommendedName>
        <fullName evidence="2">LRAT domain-containing protein</fullName>
    </recommendedName>
</protein>
<dbReference type="PROSITE" id="PS51934">
    <property type="entry name" value="LRAT"/>
    <property type="match status" value="1"/>
</dbReference>
<evidence type="ECO:0000313" key="3">
    <source>
        <dbReference type="EMBL" id="KAL3728041.1"/>
    </source>
</evidence>
<accession>A0ABD3JIX5</accession>
<proteinExistence type="predicted"/>
<organism evidence="3 4">
    <name type="scientific">Eucalyptus globulus</name>
    <name type="common">Tasmanian blue gum</name>
    <dbReference type="NCBI Taxonomy" id="34317"/>
    <lineage>
        <taxon>Eukaryota</taxon>
        <taxon>Viridiplantae</taxon>
        <taxon>Streptophyta</taxon>
        <taxon>Embryophyta</taxon>
        <taxon>Tracheophyta</taxon>
        <taxon>Spermatophyta</taxon>
        <taxon>Magnoliopsida</taxon>
        <taxon>eudicotyledons</taxon>
        <taxon>Gunneridae</taxon>
        <taxon>Pentapetalae</taxon>
        <taxon>rosids</taxon>
        <taxon>malvids</taxon>
        <taxon>Myrtales</taxon>
        <taxon>Myrtaceae</taxon>
        <taxon>Myrtoideae</taxon>
        <taxon>Eucalypteae</taxon>
        <taxon>Eucalyptus</taxon>
    </lineage>
</organism>
<evidence type="ECO:0000313" key="4">
    <source>
        <dbReference type="Proteomes" id="UP001634007"/>
    </source>
</evidence>
<gene>
    <name evidence="3" type="ORF">ACJRO7_032743</name>
</gene>
<sequence>MNKLFAISMLLLGNVIRQEELTPGDHVYTYRRYGLYTHRGIYVGEGSVIHFTRTGVNKTSIDSFRQEDKELHSLHLYAYGRPLLEYWLTRWGTCTALAGNASPEEVVNRARELYEGNGFGEYDLVNNNCEHFATFCRTSVRASAQTALVAVWEDKAKGVKERTTEFLQRINVKGPSLPHLTPYYQ</sequence>
<dbReference type="EMBL" id="JBJKBG010000008">
    <property type="protein sequence ID" value="KAL3728041.1"/>
    <property type="molecule type" value="Genomic_DNA"/>
</dbReference>
<reference evidence="3 4" key="1">
    <citation type="submission" date="2024-11" db="EMBL/GenBank/DDBJ databases">
        <title>Chromosome-level genome assembly of Eucalyptus globulus Labill. provides insights into its genome evolution.</title>
        <authorList>
            <person name="Li X."/>
        </authorList>
    </citation>
    <scope>NUCLEOTIDE SEQUENCE [LARGE SCALE GENOMIC DNA]</scope>
    <source>
        <strain evidence="3">CL2024</strain>
        <tissue evidence="3">Fresh tender leaves</tissue>
    </source>
</reference>
<name>A0ABD3JIX5_EUCGL</name>
<keyword evidence="4" id="KW-1185">Reference proteome</keyword>
<feature type="domain" description="LRAT" evidence="2">
    <location>
        <begin position="28"/>
        <end position="145"/>
    </location>
</feature>
<dbReference type="PANTHER" id="PTHR46137">
    <property type="entry name" value="OS05G0310600 PROTEIN"/>
    <property type="match status" value="1"/>
</dbReference>
<dbReference type="AlphaFoldDB" id="A0ABD3JIX5"/>
<keyword evidence="1" id="KW-0732">Signal</keyword>
<evidence type="ECO:0000259" key="2">
    <source>
        <dbReference type="PROSITE" id="PS51934"/>
    </source>
</evidence>
<dbReference type="InterPro" id="IPR038765">
    <property type="entry name" value="Papain-like_cys_pep_sf"/>
</dbReference>